<dbReference type="Gene3D" id="3.90.79.10">
    <property type="entry name" value="Nucleoside Triphosphate Pyrophosphohydrolase"/>
    <property type="match status" value="1"/>
</dbReference>
<comment type="similarity">
    <text evidence="3">Belongs to the Nudix hydrolase family.</text>
</comment>
<dbReference type="PANTHER" id="PTHR43046:SF16">
    <property type="entry name" value="ADP-RIBOSE PYROPHOSPHATASE YJHB-RELATED"/>
    <property type="match status" value="1"/>
</dbReference>
<evidence type="ECO:0000256" key="2">
    <source>
        <dbReference type="ARBA" id="ARBA00022801"/>
    </source>
</evidence>
<dbReference type="PANTHER" id="PTHR43046">
    <property type="entry name" value="GDP-MANNOSE MANNOSYL HYDROLASE"/>
    <property type="match status" value="1"/>
</dbReference>
<dbReference type="InterPro" id="IPR000086">
    <property type="entry name" value="NUDIX_hydrolase_dom"/>
</dbReference>
<dbReference type="OrthoDB" id="8480561at2"/>
<evidence type="ECO:0000256" key="3">
    <source>
        <dbReference type="RuleBase" id="RU003476"/>
    </source>
</evidence>
<dbReference type="GO" id="GO:0016787">
    <property type="term" value="F:hydrolase activity"/>
    <property type="evidence" value="ECO:0007669"/>
    <property type="project" value="UniProtKB-KW"/>
</dbReference>
<protein>
    <submittedName>
        <fullName evidence="4">RNA pyrophosphohydrolase</fullName>
        <ecNumber evidence="4">3.6.1.-</ecNumber>
    </submittedName>
</protein>
<reference evidence="4" key="1">
    <citation type="submission" date="2015-05" db="EMBL/GenBank/DDBJ databases">
        <title>The complete genome of Altererythrobacter atlanticus strain 26DY36.</title>
        <authorList>
            <person name="Wu Y.-H."/>
            <person name="Cheng H."/>
            <person name="Wu X.-W."/>
        </authorList>
    </citation>
    <scope>NUCLEOTIDE SEQUENCE [LARGE SCALE GENOMIC DNA]</scope>
    <source>
        <strain evidence="4">26DY36</strain>
    </source>
</reference>
<sequence>MLHLIPAPLHRAALRIAHRLRARFRRLARPHIAGVSIIGTDRQGRVLLVRHSYGSGLWSLPGGGIGKAEDPEAGARRELFEELGCEAEDVTLLSVLEERISGAPHTAYVFALTLVGEPRPDGREVIEAGMFAPDELPLRLSGLSRRRLDLWRERTGRD</sequence>
<dbReference type="Pfam" id="PF00293">
    <property type="entry name" value="NUDIX"/>
    <property type="match status" value="1"/>
</dbReference>
<dbReference type="EMBL" id="CP011452">
    <property type="protein sequence ID" value="AKH44033.1"/>
    <property type="molecule type" value="Genomic_DNA"/>
</dbReference>
<dbReference type="PATRIC" id="fig|1267766.3.peg.3049"/>
<dbReference type="RefSeq" id="WP_046904447.1">
    <property type="nucleotide sequence ID" value="NZ_CP011452.2"/>
</dbReference>
<dbReference type="InterPro" id="IPR020476">
    <property type="entry name" value="Nudix_hydrolase"/>
</dbReference>
<organism evidence="4 5">
    <name type="scientific">Croceibacterium atlanticum</name>
    <dbReference type="NCBI Taxonomy" id="1267766"/>
    <lineage>
        <taxon>Bacteria</taxon>
        <taxon>Pseudomonadati</taxon>
        <taxon>Pseudomonadota</taxon>
        <taxon>Alphaproteobacteria</taxon>
        <taxon>Sphingomonadales</taxon>
        <taxon>Erythrobacteraceae</taxon>
        <taxon>Croceibacterium</taxon>
    </lineage>
</organism>
<dbReference type="PRINTS" id="PR00502">
    <property type="entry name" value="NUDIXFAMILY"/>
</dbReference>
<evidence type="ECO:0000313" key="5">
    <source>
        <dbReference type="Proteomes" id="UP000034392"/>
    </source>
</evidence>
<evidence type="ECO:0000256" key="1">
    <source>
        <dbReference type="ARBA" id="ARBA00001946"/>
    </source>
</evidence>
<dbReference type="InterPro" id="IPR015797">
    <property type="entry name" value="NUDIX_hydrolase-like_dom_sf"/>
</dbReference>
<name>A0A0F7KUK9_9SPHN</name>
<dbReference type="InterPro" id="IPR020084">
    <property type="entry name" value="NUDIX_hydrolase_CS"/>
</dbReference>
<dbReference type="Proteomes" id="UP000034392">
    <property type="component" value="Chromosome"/>
</dbReference>
<accession>A0A0F7KUK9</accession>
<gene>
    <name evidence="4" type="primary">rppH_2</name>
    <name evidence="4" type="ORF">WYH_03013</name>
</gene>
<dbReference type="PROSITE" id="PS51462">
    <property type="entry name" value="NUDIX"/>
    <property type="match status" value="1"/>
</dbReference>
<keyword evidence="2 3" id="KW-0378">Hydrolase</keyword>
<dbReference type="EC" id="3.6.1.-" evidence="4"/>
<comment type="cofactor">
    <cofactor evidence="1">
        <name>Mg(2+)</name>
        <dbReference type="ChEBI" id="CHEBI:18420"/>
    </cofactor>
</comment>
<keyword evidence="5" id="KW-1185">Reference proteome</keyword>
<dbReference type="KEGG" id="aay:WYH_03013"/>
<dbReference type="AlphaFoldDB" id="A0A0F7KUK9"/>
<evidence type="ECO:0000313" key="4">
    <source>
        <dbReference type="EMBL" id="AKH44033.1"/>
    </source>
</evidence>
<dbReference type="SUPFAM" id="SSF55811">
    <property type="entry name" value="Nudix"/>
    <property type="match status" value="1"/>
</dbReference>
<dbReference type="STRING" id="1267766.WYH_03013"/>
<dbReference type="PROSITE" id="PS00893">
    <property type="entry name" value="NUDIX_BOX"/>
    <property type="match status" value="1"/>
</dbReference>
<proteinExistence type="inferred from homology"/>